<organism evidence="2 3">
    <name type="scientific">Piscinibacterium candidicorallinum</name>
    <dbReference type="NCBI Taxonomy" id="1793872"/>
    <lineage>
        <taxon>Bacteria</taxon>
        <taxon>Pseudomonadati</taxon>
        <taxon>Pseudomonadota</taxon>
        <taxon>Betaproteobacteria</taxon>
        <taxon>Burkholderiales</taxon>
        <taxon>Piscinibacterium</taxon>
    </lineage>
</organism>
<dbReference type="SMART" id="SM00953">
    <property type="entry name" value="RES"/>
    <property type="match status" value="1"/>
</dbReference>
<gene>
    <name evidence="2" type="ORF">ACFOEN_07315</name>
</gene>
<reference evidence="3" key="1">
    <citation type="journal article" date="2019" name="Int. J. Syst. Evol. Microbiol.">
        <title>The Global Catalogue of Microorganisms (GCM) 10K type strain sequencing project: providing services to taxonomists for standard genome sequencing and annotation.</title>
        <authorList>
            <consortium name="The Broad Institute Genomics Platform"/>
            <consortium name="The Broad Institute Genome Sequencing Center for Infectious Disease"/>
            <person name="Wu L."/>
            <person name="Ma J."/>
        </authorList>
    </citation>
    <scope>NUCLEOTIDE SEQUENCE [LARGE SCALE GENOMIC DNA]</scope>
    <source>
        <strain evidence="3">KCTC 52168</strain>
    </source>
</reference>
<proteinExistence type="predicted"/>
<name>A0ABV7H7A8_9BURK</name>
<comment type="caution">
    <text evidence="2">The sequence shown here is derived from an EMBL/GenBank/DDBJ whole genome shotgun (WGS) entry which is preliminary data.</text>
</comment>
<dbReference type="EMBL" id="JBHRTI010000003">
    <property type="protein sequence ID" value="MFC3147446.1"/>
    <property type="molecule type" value="Genomic_DNA"/>
</dbReference>
<feature type="domain" description="RES" evidence="1">
    <location>
        <begin position="74"/>
        <end position="207"/>
    </location>
</feature>
<dbReference type="Pfam" id="PF08808">
    <property type="entry name" value="RES"/>
    <property type="match status" value="1"/>
</dbReference>
<dbReference type="Proteomes" id="UP001595556">
    <property type="component" value="Unassembled WGS sequence"/>
</dbReference>
<protein>
    <submittedName>
        <fullName evidence="2">RES family NAD+ phosphorylase</fullName>
    </submittedName>
</protein>
<accession>A0ABV7H7A8</accession>
<sequence length="237" mass="26950">MARYAWRNEWWATAGQRAAELWRGVEAQHRVATMRLVDTLAEQALLEDLLEGSKPPPPRLPAGGSPLHYLLYSPFRYRSQHASRFRRGGELGVWYGAESLTTAASEVGYWRWRFLMDSDGLKKSALQTQLTFFKAEVAGTAIDLSEPPWADSERQWTHETDYEDCQQLATAARKRGVQWLRYRSVRHPPGHCGAVFEPQALSLREPHAVQTWACKVTAQRVWLVGEGGEVELKFPAT</sequence>
<dbReference type="RefSeq" id="WP_377302457.1">
    <property type="nucleotide sequence ID" value="NZ_CP180191.1"/>
</dbReference>
<evidence type="ECO:0000313" key="3">
    <source>
        <dbReference type="Proteomes" id="UP001595556"/>
    </source>
</evidence>
<evidence type="ECO:0000259" key="1">
    <source>
        <dbReference type="SMART" id="SM00953"/>
    </source>
</evidence>
<dbReference type="InterPro" id="IPR014914">
    <property type="entry name" value="RES_dom"/>
</dbReference>
<evidence type="ECO:0000313" key="2">
    <source>
        <dbReference type="EMBL" id="MFC3147446.1"/>
    </source>
</evidence>
<keyword evidence="3" id="KW-1185">Reference proteome</keyword>